<evidence type="ECO:0000256" key="5">
    <source>
        <dbReference type="ARBA" id="ARBA00022771"/>
    </source>
</evidence>
<evidence type="ECO:0000259" key="12">
    <source>
        <dbReference type="PROSITE" id="PS50119"/>
    </source>
</evidence>
<evidence type="ECO:0000256" key="1">
    <source>
        <dbReference type="ARBA" id="ARBA00004245"/>
    </source>
</evidence>
<dbReference type="InterPro" id="IPR013783">
    <property type="entry name" value="Ig-like_fold"/>
</dbReference>
<dbReference type="InterPro" id="IPR013083">
    <property type="entry name" value="Znf_RING/FYVE/PHD"/>
</dbReference>
<dbReference type="InterPro" id="IPR001870">
    <property type="entry name" value="B30.2/SPRY"/>
</dbReference>
<dbReference type="Gene3D" id="4.10.830.40">
    <property type="match status" value="1"/>
</dbReference>
<evidence type="ECO:0000313" key="17">
    <source>
        <dbReference type="Proteomes" id="UP001175271"/>
    </source>
</evidence>
<dbReference type="Gene3D" id="1.20.5.170">
    <property type="match status" value="1"/>
</dbReference>
<dbReference type="InterPro" id="IPR050617">
    <property type="entry name" value="E3_ligase_FN3/SPRY"/>
</dbReference>
<evidence type="ECO:0008006" key="18">
    <source>
        <dbReference type="Google" id="ProtNLM"/>
    </source>
</evidence>
<evidence type="ECO:0000256" key="6">
    <source>
        <dbReference type="ARBA" id="ARBA00022786"/>
    </source>
</evidence>
<keyword evidence="4" id="KW-0677">Repeat</keyword>
<evidence type="ECO:0000256" key="9">
    <source>
        <dbReference type="ARBA" id="ARBA00023212"/>
    </source>
</evidence>
<dbReference type="Gene3D" id="3.30.40.10">
    <property type="entry name" value="Zinc/RING finger domain, C3HC4 (zinc finger)"/>
    <property type="match status" value="1"/>
</dbReference>
<dbReference type="PROSITE" id="PS50853">
    <property type="entry name" value="FN3"/>
    <property type="match status" value="1"/>
</dbReference>
<dbReference type="PROSITE" id="PS50188">
    <property type="entry name" value="B302_SPRY"/>
    <property type="match status" value="1"/>
</dbReference>
<dbReference type="SUPFAM" id="SSF49265">
    <property type="entry name" value="Fibronectin type III"/>
    <property type="match status" value="1"/>
</dbReference>
<protein>
    <recommendedName>
        <fullName evidence="18">E3 ubiquitin-protein ligase TRIM9</fullName>
    </recommendedName>
</protein>
<feature type="domain" description="COS" evidence="15">
    <location>
        <begin position="395"/>
        <end position="454"/>
    </location>
</feature>
<dbReference type="CDD" id="cd12889">
    <property type="entry name" value="SPRY_PRY_TRIM67_9"/>
    <property type="match status" value="1"/>
</dbReference>
<evidence type="ECO:0000259" key="14">
    <source>
        <dbReference type="PROSITE" id="PS50853"/>
    </source>
</evidence>
<keyword evidence="3" id="KW-0479">Metal-binding</keyword>
<evidence type="ECO:0000256" key="7">
    <source>
        <dbReference type="ARBA" id="ARBA00022833"/>
    </source>
</evidence>
<dbReference type="SMART" id="SM00060">
    <property type="entry name" value="FN3"/>
    <property type="match status" value="1"/>
</dbReference>
<dbReference type="GO" id="GO:0043005">
    <property type="term" value="C:neuron projection"/>
    <property type="evidence" value="ECO:0007669"/>
    <property type="project" value="TreeGrafter"/>
</dbReference>
<dbReference type="CDD" id="cd19803">
    <property type="entry name" value="Bbox1_TRIM9-like_C-I"/>
    <property type="match status" value="1"/>
</dbReference>
<evidence type="ECO:0000256" key="3">
    <source>
        <dbReference type="ARBA" id="ARBA00022723"/>
    </source>
</evidence>
<dbReference type="PANTHER" id="PTHR24099">
    <property type="entry name" value="E3 UBIQUITIN-PROTEIN LIGASE TRIM36-RELATED"/>
    <property type="match status" value="1"/>
</dbReference>
<evidence type="ECO:0000256" key="8">
    <source>
        <dbReference type="ARBA" id="ARBA00023054"/>
    </source>
</evidence>
<keyword evidence="2" id="KW-0963">Cytoplasm</keyword>
<keyword evidence="17" id="KW-1185">Reference proteome</keyword>
<dbReference type="SMART" id="SM00336">
    <property type="entry name" value="BBOX"/>
    <property type="match status" value="2"/>
</dbReference>
<keyword evidence="5 10" id="KW-0863">Zinc-finger</keyword>
<dbReference type="InterPro" id="IPR017903">
    <property type="entry name" value="COS_domain"/>
</dbReference>
<proteinExistence type="predicted"/>
<feature type="domain" description="B box-type" evidence="12">
    <location>
        <begin position="245"/>
        <end position="287"/>
    </location>
</feature>
<sequence length="806" mass="89213">MLDSRVPSSTPAAFLVARRMEEELRCPGCKQFVEDPVLLPCAHSYCRKCALKAQQRTSASMLSPQCSSAASDTISLCVSDQDQESDKLSVFSETDSGVVLCGRSSRPCSILGTSSSILSRVPTILTPSTSGYSVVCGACQKPAFFADDQAILNAPTNDALLRVIRRYRSQNPEHGQRATVTPDRVPDCQMCDSGSEKPSSVFCEQCDVYYCTPCQTVLHPPKGPLMKHQLTPANARRTPAATSAEKESKCAFHENELLTMFCAVCKSAVCCMCLQEVRHQNHDVHSLQNTCKAQKSELSQTLQLLSEKARSATEDIQKLKLCHEKINTSSSDFKTNVTVQIDSLIQQLQERKAQLLDFVDRERDYKKRILKEQISRCTSQLSRTTALIQFCIEVLKEPDPAVYMQIGGALLNRATSQEFLWHKEMRTKPDVEPEIVLNLDTKHLQYAIQNLDFAQLKVSAVSGKIRGDSSRVPAPPSFDTSECSAENNSVTVVWRSMHDGCAVDGFILEIDSGREDGVFKEVYCGTERICTIDGLHFDTYYNARVKAFNAAGESAYSECICLQTAPVAWFQLSKSPSQTEMLLSNDCSTLSASSADYRTVLGSVAFSRGLHYWEVTVEAHHGNADIVVGIAQPSVNRNIMLGEITTSSLPFYDRRMHNLIGADRECGIVTSFPHVFAFYDLWGQIEPPETTDRPFAPADSPIPGKDLHGWSTYVDGERSWFLHNETHHGRLASGVARGAVIGVLMDCDKGCLSFFINDVPLVFEGRPQAFRNMPRGLYYPAFSINRNSSISIQTGLTPPSAQLRVE</sequence>
<dbReference type="SMART" id="SM00449">
    <property type="entry name" value="SPRY"/>
    <property type="match status" value="1"/>
</dbReference>
<evidence type="ECO:0000259" key="15">
    <source>
        <dbReference type="PROSITE" id="PS51262"/>
    </source>
</evidence>
<reference evidence="16" key="1">
    <citation type="submission" date="2023-06" db="EMBL/GenBank/DDBJ databases">
        <title>Genomic analysis of the entomopathogenic nematode Steinernema hermaphroditum.</title>
        <authorList>
            <person name="Schwarz E.M."/>
            <person name="Heppert J.K."/>
            <person name="Baniya A."/>
            <person name="Schwartz H.T."/>
            <person name="Tan C.-H."/>
            <person name="Antoshechkin I."/>
            <person name="Sternberg P.W."/>
            <person name="Goodrich-Blair H."/>
            <person name="Dillman A.R."/>
        </authorList>
    </citation>
    <scope>NUCLEOTIDE SEQUENCE</scope>
    <source>
        <strain evidence="16">PS9179</strain>
        <tissue evidence="16">Whole animal</tissue>
    </source>
</reference>
<dbReference type="SUPFAM" id="SSF57845">
    <property type="entry name" value="B-box zinc-binding domain"/>
    <property type="match status" value="1"/>
</dbReference>
<dbReference type="GO" id="GO:0007411">
    <property type="term" value="P:axon guidance"/>
    <property type="evidence" value="ECO:0007669"/>
    <property type="project" value="TreeGrafter"/>
</dbReference>
<feature type="domain" description="Fibronectin type-III" evidence="14">
    <location>
        <begin position="472"/>
        <end position="567"/>
    </location>
</feature>
<evidence type="ECO:0000256" key="10">
    <source>
        <dbReference type="PROSITE-ProRule" id="PRU00024"/>
    </source>
</evidence>
<dbReference type="CDD" id="cd00063">
    <property type="entry name" value="FN3"/>
    <property type="match status" value="1"/>
</dbReference>
<dbReference type="GO" id="GO:0008270">
    <property type="term" value="F:zinc ion binding"/>
    <property type="evidence" value="ECO:0007669"/>
    <property type="project" value="UniProtKB-KW"/>
</dbReference>
<accession>A0AA39LVD1</accession>
<dbReference type="InterPro" id="IPR001841">
    <property type="entry name" value="Znf_RING"/>
</dbReference>
<dbReference type="Pfam" id="PF13445">
    <property type="entry name" value="zf-RING_UBOX"/>
    <property type="match status" value="1"/>
</dbReference>
<dbReference type="InterPro" id="IPR043136">
    <property type="entry name" value="B30.2/SPRY_sf"/>
</dbReference>
<gene>
    <name evidence="16" type="ORF">QR680_005285</name>
</gene>
<evidence type="ECO:0000259" key="13">
    <source>
        <dbReference type="PROSITE" id="PS50188"/>
    </source>
</evidence>
<feature type="domain" description="RING-type" evidence="11">
    <location>
        <begin position="26"/>
        <end position="67"/>
    </location>
</feature>
<dbReference type="CDD" id="cd19764">
    <property type="entry name" value="Bbox2_TRIM9-like"/>
    <property type="match status" value="1"/>
</dbReference>
<dbReference type="PROSITE" id="PS51262">
    <property type="entry name" value="COS"/>
    <property type="match status" value="1"/>
</dbReference>
<keyword evidence="8" id="KW-0175">Coiled coil</keyword>
<dbReference type="InterPro" id="IPR003877">
    <property type="entry name" value="SPRY_dom"/>
</dbReference>
<dbReference type="EMBL" id="JAUCMV010000003">
    <property type="protein sequence ID" value="KAK0410704.1"/>
    <property type="molecule type" value="Genomic_DNA"/>
</dbReference>
<dbReference type="InterPro" id="IPR027370">
    <property type="entry name" value="Znf-RING_euk"/>
</dbReference>
<evidence type="ECO:0000256" key="2">
    <source>
        <dbReference type="ARBA" id="ARBA00022490"/>
    </source>
</evidence>
<dbReference type="SMART" id="SM00184">
    <property type="entry name" value="RING"/>
    <property type="match status" value="1"/>
</dbReference>
<dbReference type="SUPFAM" id="SSF49899">
    <property type="entry name" value="Concanavalin A-like lectins/glucanases"/>
    <property type="match status" value="2"/>
</dbReference>
<keyword evidence="7" id="KW-0862">Zinc</keyword>
<feature type="domain" description="B30.2/SPRY" evidence="13">
    <location>
        <begin position="549"/>
        <end position="799"/>
    </location>
</feature>
<evidence type="ECO:0000313" key="16">
    <source>
        <dbReference type="EMBL" id="KAK0410704.1"/>
    </source>
</evidence>
<dbReference type="AlphaFoldDB" id="A0AA39LVD1"/>
<dbReference type="InterPro" id="IPR013320">
    <property type="entry name" value="ConA-like_dom_sf"/>
</dbReference>
<dbReference type="GO" id="GO:0005856">
    <property type="term" value="C:cytoskeleton"/>
    <property type="evidence" value="ECO:0007669"/>
    <property type="project" value="UniProtKB-SubCell"/>
</dbReference>
<evidence type="ECO:0000256" key="4">
    <source>
        <dbReference type="ARBA" id="ARBA00022737"/>
    </source>
</evidence>
<dbReference type="InterPro" id="IPR000315">
    <property type="entry name" value="Znf_B-box"/>
</dbReference>
<dbReference type="InterPro" id="IPR003961">
    <property type="entry name" value="FN3_dom"/>
</dbReference>
<keyword evidence="9" id="KW-0206">Cytoskeleton</keyword>
<feature type="domain" description="B box-type" evidence="12">
    <location>
        <begin position="186"/>
        <end position="233"/>
    </location>
</feature>
<comment type="subcellular location">
    <subcellularLocation>
        <location evidence="1">Cytoplasm</location>
        <location evidence="1">Cytoskeleton</location>
    </subcellularLocation>
</comment>
<dbReference type="Proteomes" id="UP001175271">
    <property type="component" value="Unassembled WGS sequence"/>
</dbReference>
<dbReference type="FunFam" id="2.60.40.10:FF:000178">
    <property type="entry name" value="E3 ubiquitin-protein ligase TRIM9 isoform X1"/>
    <property type="match status" value="1"/>
</dbReference>
<dbReference type="Gene3D" id="2.60.120.920">
    <property type="match status" value="1"/>
</dbReference>
<keyword evidence="6" id="KW-0833">Ubl conjugation pathway</keyword>
<dbReference type="PANTHER" id="PTHR24099:SF15">
    <property type="entry name" value="E3 UBIQUITIN-PROTEIN LIGASE TRIM9"/>
    <property type="match status" value="1"/>
</dbReference>
<name>A0AA39LVD1_9BILA</name>
<dbReference type="SMART" id="SM00502">
    <property type="entry name" value="BBC"/>
    <property type="match status" value="1"/>
</dbReference>
<dbReference type="SUPFAM" id="SSF57850">
    <property type="entry name" value="RING/U-box"/>
    <property type="match status" value="1"/>
</dbReference>
<dbReference type="InterPro" id="IPR017907">
    <property type="entry name" value="Znf_RING_CS"/>
</dbReference>
<evidence type="ECO:0000259" key="11">
    <source>
        <dbReference type="PROSITE" id="PS50089"/>
    </source>
</evidence>
<dbReference type="InterPro" id="IPR003649">
    <property type="entry name" value="Bbox_C"/>
</dbReference>
<dbReference type="PROSITE" id="PS50119">
    <property type="entry name" value="ZF_BBOX"/>
    <property type="match status" value="2"/>
</dbReference>
<dbReference type="PROSITE" id="PS00518">
    <property type="entry name" value="ZF_RING_1"/>
    <property type="match status" value="1"/>
</dbReference>
<dbReference type="InterPro" id="IPR036116">
    <property type="entry name" value="FN3_sf"/>
</dbReference>
<dbReference type="Gene3D" id="3.30.160.60">
    <property type="entry name" value="Classic Zinc Finger"/>
    <property type="match status" value="1"/>
</dbReference>
<dbReference type="Pfam" id="PF00622">
    <property type="entry name" value="SPRY"/>
    <property type="match status" value="1"/>
</dbReference>
<organism evidence="16 17">
    <name type="scientific">Steinernema hermaphroditum</name>
    <dbReference type="NCBI Taxonomy" id="289476"/>
    <lineage>
        <taxon>Eukaryota</taxon>
        <taxon>Metazoa</taxon>
        <taxon>Ecdysozoa</taxon>
        <taxon>Nematoda</taxon>
        <taxon>Chromadorea</taxon>
        <taxon>Rhabditida</taxon>
        <taxon>Tylenchina</taxon>
        <taxon>Panagrolaimomorpha</taxon>
        <taxon>Strongyloidoidea</taxon>
        <taxon>Steinernematidae</taxon>
        <taxon>Steinernema</taxon>
    </lineage>
</organism>
<dbReference type="PROSITE" id="PS50089">
    <property type="entry name" value="ZF_RING_2"/>
    <property type="match status" value="1"/>
</dbReference>
<dbReference type="Gene3D" id="2.60.40.10">
    <property type="entry name" value="Immunoglobulins"/>
    <property type="match status" value="1"/>
</dbReference>
<comment type="caution">
    <text evidence="16">The sequence shown here is derived from an EMBL/GenBank/DDBJ whole genome shotgun (WGS) entry which is preliminary data.</text>
</comment>